<accession>A0A5B8V5H2</accession>
<protein>
    <submittedName>
        <fullName evidence="1">DUF3037 domain-containing protein</fullName>
    </submittedName>
</protein>
<dbReference type="InterPro" id="IPR021398">
    <property type="entry name" value="DUF3037"/>
</dbReference>
<name>A0A5B8V5H2_9BACT</name>
<dbReference type="Proteomes" id="UP000321533">
    <property type="component" value="Chromosome"/>
</dbReference>
<dbReference type="RefSeq" id="WP_147188547.1">
    <property type="nucleotide sequence ID" value="NZ_CP042435.1"/>
</dbReference>
<proteinExistence type="predicted"/>
<dbReference type="KEGG" id="pgin:FRZ67_05305"/>
<reference evidence="1 2" key="1">
    <citation type="journal article" date="2016" name="Int. J. Syst. Evol. Microbiol.">
        <title>Panacibacter ginsenosidivorans gen. nov., sp. nov., with ginsenoside converting activity isolated from soil of a ginseng field.</title>
        <authorList>
            <person name="Siddiqi M.Z."/>
            <person name="Muhammad Shafi S."/>
            <person name="Choi K.D."/>
            <person name="Im W.T."/>
        </authorList>
    </citation>
    <scope>NUCLEOTIDE SEQUENCE [LARGE SCALE GENOMIC DNA]</scope>
    <source>
        <strain evidence="1 2">Gsoil1550</strain>
    </source>
</reference>
<dbReference type="EMBL" id="CP042435">
    <property type="protein sequence ID" value="QEC66747.1"/>
    <property type="molecule type" value="Genomic_DNA"/>
</dbReference>
<dbReference type="Pfam" id="PF11236">
    <property type="entry name" value="DUF3037"/>
    <property type="match status" value="1"/>
</dbReference>
<dbReference type="OrthoDB" id="9803207at2"/>
<dbReference type="AlphaFoldDB" id="A0A5B8V5H2"/>
<evidence type="ECO:0000313" key="1">
    <source>
        <dbReference type="EMBL" id="QEC66747.1"/>
    </source>
</evidence>
<sequence>MQEKQLFEYAVIRVVPCVEREEFINAGVVVYCAAQNFLQAVVGLNEERFLSLSTELDIDEVQKRLKAFVQIAAGVKEGGTIATLPIASRFRWLTATRSTIVQTSAVHPGLCTDAKETLMKLYEQLVV</sequence>
<evidence type="ECO:0000313" key="2">
    <source>
        <dbReference type="Proteomes" id="UP000321533"/>
    </source>
</evidence>
<keyword evidence="2" id="KW-1185">Reference proteome</keyword>
<organism evidence="1 2">
    <name type="scientific">Panacibacter ginsenosidivorans</name>
    <dbReference type="NCBI Taxonomy" id="1813871"/>
    <lineage>
        <taxon>Bacteria</taxon>
        <taxon>Pseudomonadati</taxon>
        <taxon>Bacteroidota</taxon>
        <taxon>Chitinophagia</taxon>
        <taxon>Chitinophagales</taxon>
        <taxon>Chitinophagaceae</taxon>
        <taxon>Panacibacter</taxon>
    </lineage>
</organism>
<gene>
    <name evidence="1" type="ORF">FRZ67_05305</name>
</gene>